<dbReference type="PROSITE" id="PS50222">
    <property type="entry name" value="EF_HAND_2"/>
    <property type="match status" value="4"/>
</dbReference>
<dbReference type="OrthoDB" id="40902at2759"/>
<dbReference type="PROSITE" id="PS50011">
    <property type="entry name" value="PROTEIN_KINASE_DOM"/>
    <property type="match status" value="1"/>
</dbReference>
<dbReference type="CDD" id="cd05117">
    <property type="entry name" value="STKc_CAMK"/>
    <property type="match status" value="1"/>
</dbReference>
<keyword evidence="5" id="KW-0106">Calcium</keyword>
<dbReference type="InterPro" id="IPR018247">
    <property type="entry name" value="EF_Hand_1_Ca_BS"/>
</dbReference>
<dbReference type="Proteomes" id="UP000722791">
    <property type="component" value="Unassembled WGS sequence"/>
</dbReference>
<dbReference type="PRINTS" id="PR00450">
    <property type="entry name" value="RECOVERIN"/>
</dbReference>
<evidence type="ECO:0000256" key="2">
    <source>
        <dbReference type="ARBA" id="ARBA00022679"/>
    </source>
</evidence>
<feature type="compositionally biased region" description="Low complexity" evidence="7">
    <location>
        <begin position="589"/>
        <end position="601"/>
    </location>
</feature>
<dbReference type="Gene3D" id="1.10.238.10">
    <property type="entry name" value="EF-hand"/>
    <property type="match status" value="1"/>
</dbReference>
<feature type="domain" description="Protein kinase" evidence="8">
    <location>
        <begin position="55"/>
        <end position="313"/>
    </location>
</feature>
<dbReference type="InterPro" id="IPR000719">
    <property type="entry name" value="Prot_kinase_dom"/>
</dbReference>
<dbReference type="AlphaFoldDB" id="A0A8J4GL13"/>
<keyword evidence="13" id="KW-1185">Reference proteome</keyword>
<feature type="compositionally biased region" description="Low complexity" evidence="7">
    <location>
        <begin position="625"/>
        <end position="650"/>
    </location>
</feature>
<evidence type="ECO:0000313" key="13">
    <source>
        <dbReference type="Proteomes" id="UP000747110"/>
    </source>
</evidence>
<reference evidence="11" key="1">
    <citation type="journal article" date="2021" name="Proc. Natl. Acad. Sci. U.S.A.">
        <title>Three genomes in the algal genus Volvox reveal the fate of a haploid sex-determining region after a transition to homothallism.</title>
        <authorList>
            <person name="Yamamoto K."/>
            <person name="Hamaji T."/>
            <person name="Kawai-Toyooka H."/>
            <person name="Matsuzaki R."/>
            <person name="Takahashi F."/>
            <person name="Nishimura Y."/>
            <person name="Kawachi M."/>
            <person name="Noguchi H."/>
            <person name="Minakuchi Y."/>
            <person name="Umen J.G."/>
            <person name="Toyoda A."/>
            <person name="Nozaki H."/>
        </authorList>
    </citation>
    <scope>NUCLEOTIDE SEQUENCE</scope>
    <source>
        <strain evidence="11">NIES-3785</strain>
        <strain evidence="10">NIES-3786</strain>
    </source>
</reference>
<dbReference type="Proteomes" id="UP000747110">
    <property type="component" value="Unassembled WGS sequence"/>
</dbReference>
<dbReference type="InterPro" id="IPR011009">
    <property type="entry name" value="Kinase-like_dom_sf"/>
</dbReference>
<dbReference type="PROSITE" id="PS00108">
    <property type="entry name" value="PROTEIN_KINASE_ST"/>
    <property type="match status" value="1"/>
</dbReference>
<feature type="region of interest" description="Disordered" evidence="7">
    <location>
        <begin position="547"/>
        <end position="577"/>
    </location>
</feature>
<dbReference type="Pfam" id="PF00069">
    <property type="entry name" value="Pkinase"/>
    <property type="match status" value="1"/>
</dbReference>
<keyword evidence="3" id="KW-0547">Nucleotide-binding</keyword>
<organism evidence="11 12">
    <name type="scientific">Volvox reticuliferus</name>
    <dbReference type="NCBI Taxonomy" id="1737510"/>
    <lineage>
        <taxon>Eukaryota</taxon>
        <taxon>Viridiplantae</taxon>
        <taxon>Chlorophyta</taxon>
        <taxon>core chlorophytes</taxon>
        <taxon>Chlorophyceae</taxon>
        <taxon>CS clade</taxon>
        <taxon>Chlamydomonadales</taxon>
        <taxon>Volvocaceae</taxon>
        <taxon>Volvox</taxon>
    </lineage>
</organism>
<dbReference type="GO" id="GO:0005509">
    <property type="term" value="F:calcium ion binding"/>
    <property type="evidence" value="ECO:0007669"/>
    <property type="project" value="InterPro"/>
</dbReference>
<evidence type="ECO:0000313" key="12">
    <source>
        <dbReference type="Proteomes" id="UP000722791"/>
    </source>
</evidence>
<name>A0A8J4GL13_9CHLO</name>
<dbReference type="InterPro" id="IPR050205">
    <property type="entry name" value="CDPK_Ser/Thr_kinases"/>
</dbReference>
<feature type="compositionally biased region" description="Polar residues" evidence="7">
    <location>
        <begin position="704"/>
        <end position="722"/>
    </location>
</feature>
<evidence type="ECO:0000313" key="10">
    <source>
        <dbReference type="EMBL" id="GIL81125.1"/>
    </source>
</evidence>
<protein>
    <submittedName>
        <fullName evidence="11">Uncharacterized protein</fullName>
    </submittedName>
</protein>
<dbReference type="SUPFAM" id="SSF56112">
    <property type="entry name" value="Protein kinase-like (PK-like)"/>
    <property type="match status" value="1"/>
</dbReference>
<dbReference type="PANTHER" id="PTHR24349">
    <property type="entry name" value="SERINE/THREONINE-PROTEIN KINASE"/>
    <property type="match status" value="1"/>
</dbReference>
<evidence type="ECO:0000256" key="7">
    <source>
        <dbReference type="SAM" id="MobiDB-lite"/>
    </source>
</evidence>
<accession>A0A8J4GL13</accession>
<evidence type="ECO:0000256" key="5">
    <source>
        <dbReference type="ARBA" id="ARBA00022837"/>
    </source>
</evidence>
<dbReference type="GO" id="GO:0004674">
    <property type="term" value="F:protein serine/threonine kinase activity"/>
    <property type="evidence" value="ECO:0007669"/>
    <property type="project" value="UniProtKB-KW"/>
</dbReference>
<feature type="domain" description="EF-hand" evidence="9">
    <location>
        <begin position="477"/>
        <end position="512"/>
    </location>
</feature>
<dbReference type="Gene3D" id="3.30.200.20">
    <property type="entry name" value="Phosphorylase Kinase, domain 1"/>
    <property type="match status" value="1"/>
</dbReference>
<feature type="domain" description="EF-hand" evidence="9">
    <location>
        <begin position="356"/>
        <end position="391"/>
    </location>
</feature>
<comment type="caution">
    <text evidence="11">The sequence shown here is derived from an EMBL/GenBank/DDBJ whole genome shotgun (WGS) entry which is preliminary data.</text>
</comment>
<dbReference type="Gene3D" id="1.10.510.10">
    <property type="entry name" value="Transferase(Phosphotransferase) domain 1"/>
    <property type="match status" value="1"/>
</dbReference>
<feature type="domain" description="EF-hand" evidence="9">
    <location>
        <begin position="428"/>
        <end position="463"/>
    </location>
</feature>
<keyword evidence="1" id="KW-0723">Serine/threonine-protein kinase</keyword>
<dbReference type="SMART" id="SM00220">
    <property type="entry name" value="S_TKc"/>
    <property type="match status" value="1"/>
</dbReference>
<evidence type="ECO:0000256" key="4">
    <source>
        <dbReference type="ARBA" id="ARBA00022777"/>
    </source>
</evidence>
<dbReference type="SUPFAM" id="SSF47473">
    <property type="entry name" value="EF-hand"/>
    <property type="match status" value="1"/>
</dbReference>
<dbReference type="InterPro" id="IPR008271">
    <property type="entry name" value="Ser/Thr_kinase_AS"/>
</dbReference>
<feature type="compositionally biased region" description="Low complexity" evidence="7">
    <location>
        <begin position="566"/>
        <end position="577"/>
    </location>
</feature>
<dbReference type="EMBL" id="BNCP01000020">
    <property type="protein sequence ID" value="GIL81125.1"/>
    <property type="molecule type" value="Genomic_DNA"/>
</dbReference>
<dbReference type="InterPro" id="IPR011992">
    <property type="entry name" value="EF-hand-dom_pair"/>
</dbReference>
<keyword evidence="6" id="KW-0067">ATP-binding</keyword>
<feature type="region of interest" description="Disordered" evidence="7">
    <location>
        <begin position="704"/>
        <end position="781"/>
    </location>
</feature>
<dbReference type="PROSITE" id="PS00018">
    <property type="entry name" value="EF_HAND_1"/>
    <property type="match status" value="4"/>
</dbReference>
<dbReference type="SMART" id="SM00054">
    <property type="entry name" value="EFh"/>
    <property type="match status" value="4"/>
</dbReference>
<dbReference type="GO" id="GO:0005524">
    <property type="term" value="F:ATP binding"/>
    <property type="evidence" value="ECO:0007669"/>
    <property type="project" value="UniProtKB-KW"/>
</dbReference>
<feature type="region of interest" description="Disordered" evidence="7">
    <location>
        <begin position="589"/>
        <end position="687"/>
    </location>
</feature>
<dbReference type="InterPro" id="IPR002048">
    <property type="entry name" value="EF_hand_dom"/>
</dbReference>
<dbReference type="FunFam" id="1.10.510.10:FF:000571">
    <property type="entry name" value="Maternal embryonic leucine zipper kinase"/>
    <property type="match status" value="1"/>
</dbReference>
<evidence type="ECO:0000256" key="3">
    <source>
        <dbReference type="ARBA" id="ARBA00022741"/>
    </source>
</evidence>
<feature type="compositionally biased region" description="Low complexity" evidence="7">
    <location>
        <begin position="664"/>
        <end position="674"/>
    </location>
</feature>
<proteinExistence type="predicted"/>
<gene>
    <name evidence="10" type="ORF">Vretifemale_10243</name>
    <name evidence="11" type="ORF">Vretimale_12755</name>
</gene>
<evidence type="ECO:0000313" key="11">
    <source>
        <dbReference type="EMBL" id="GIM08803.1"/>
    </source>
</evidence>
<keyword evidence="2" id="KW-0808">Transferase</keyword>
<evidence type="ECO:0000259" key="9">
    <source>
        <dbReference type="PROSITE" id="PS50222"/>
    </source>
</evidence>
<evidence type="ECO:0000256" key="1">
    <source>
        <dbReference type="ARBA" id="ARBA00022527"/>
    </source>
</evidence>
<feature type="domain" description="EF-hand" evidence="9">
    <location>
        <begin position="392"/>
        <end position="427"/>
    </location>
</feature>
<keyword evidence="4" id="KW-0418">Kinase</keyword>
<dbReference type="Pfam" id="PF13499">
    <property type="entry name" value="EF-hand_7"/>
    <property type="match status" value="2"/>
</dbReference>
<sequence length="781" mass="82848">MGVCLSRASEESELAKQVLGTTKADAKTVRRLSALGVQEGEVWVTRQTSDIRKVFKFGSQINKGQFGTIHVVTNAAGDKFACKQISKRKLNGSNAIRDVRREIEIMHHLRGHPNVITFHGAYEDANEVYMVMELCTGGDLFERIEKITTITERAAASLFRDLVETVSYCHTLGVVHRDLKPENFLITDRGPNSRIKLADFGLSCFHHEGQGEMHDVVGSAYYMAPEVIRRQYGSACDTWSLGIILHILLSGAPPFTGSTDADILRAVRTQEVDLTVSPWPAVSRHARHLVSKMLEKDQDKRIRLDQVLSHPWLRPDGTAPPRALQGGLRDRISQFRALNMFKREARRVLAAALSPEEVSGLKLLFEDLDTDHDGMLSLDELRDGLARRGELLEDTDVKELLKAADLNCDGFVDYREFVAATYSLSRMQRNQVLLKAFRHFDLDGDGYITREELSSVLSAVPLSSPVFGGPGSPGTAHVADSVAQLVAEADQDADGRVDYREFCAMVLTAGGGDDRGALEFPDLGDGYGVGRIVHQLVQPANLPGLVDEARSRASGGGSIKRRDEPAAASDAGGGVAAADGSGIAARRALSSNSRGALSSNSRGGGGSIKRRDEPAAGSDAGGGVAAADGSGTAARRALSSNSRGALSSNSRGGGGSIKRRDEPAAAVAAASSSSRPSQPGFGLGGAAAVPQTASGLLRSLGSVHNQGKNAGSGWSTMPSSTAAVIFEGPMSGESSDGDGEGSGSEDSVLMTAAQRRPLQVYGESSVRNGPPRSGLGALPGR</sequence>
<evidence type="ECO:0000256" key="6">
    <source>
        <dbReference type="ARBA" id="ARBA00022840"/>
    </source>
</evidence>
<evidence type="ECO:0000259" key="8">
    <source>
        <dbReference type="PROSITE" id="PS50011"/>
    </source>
</evidence>
<dbReference type="FunFam" id="3.30.200.20:FF:000042">
    <property type="entry name" value="Aurora kinase A"/>
    <property type="match status" value="1"/>
</dbReference>
<dbReference type="EMBL" id="BNCQ01000028">
    <property type="protein sequence ID" value="GIM08803.1"/>
    <property type="molecule type" value="Genomic_DNA"/>
</dbReference>